<sequence>MEQLQQTPIYQAINQPVLLFGAERNLVIFLAMMATMLMWMGGTWFTLFVGIVIWMIGIYYLREMAKRDPIMSNVFRRYQRYRHYYSAHTTPFFYFKNIN</sequence>
<keyword evidence="2 5" id="KW-0812">Transmembrane</keyword>
<protein>
    <submittedName>
        <fullName evidence="6">Conjugative transfer protein TrbD</fullName>
    </submittedName>
</protein>
<evidence type="ECO:0000256" key="5">
    <source>
        <dbReference type="SAM" id="Phobius"/>
    </source>
</evidence>
<accession>A0A1W1BRC7</accession>
<evidence type="ECO:0000256" key="2">
    <source>
        <dbReference type="ARBA" id="ARBA00022692"/>
    </source>
</evidence>
<dbReference type="EMBL" id="FPHN01000062">
    <property type="protein sequence ID" value="SFV56158.1"/>
    <property type="molecule type" value="Genomic_DNA"/>
</dbReference>
<dbReference type="AlphaFoldDB" id="A0A1W1BRC7"/>
<dbReference type="PIRSF" id="PIRSF017854">
    <property type="entry name" value="T4SS_TrbD"/>
    <property type="match status" value="1"/>
</dbReference>
<evidence type="ECO:0000256" key="1">
    <source>
        <dbReference type="ARBA" id="ARBA00004370"/>
    </source>
</evidence>
<evidence type="ECO:0000256" key="3">
    <source>
        <dbReference type="ARBA" id="ARBA00022989"/>
    </source>
</evidence>
<organism evidence="6">
    <name type="scientific">hydrothermal vent metagenome</name>
    <dbReference type="NCBI Taxonomy" id="652676"/>
    <lineage>
        <taxon>unclassified sequences</taxon>
        <taxon>metagenomes</taxon>
        <taxon>ecological metagenomes</taxon>
    </lineage>
</organism>
<feature type="transmembrane region" description="Helical" evidence="5">
    <location>
        <begin position="28"/>
        <end position="61"/>
    </location>
</feature>
<proteinExistence type="predicted"/>
<name>A0A1W1BRC7_9ZZZZ</name>
<keyword evidence="4 5" id="KW-0472">Membrane</keyword>
<evidence type="ECO:0000256" key="4">
    <source>
        <dbReference type="ARBA" id="ARBA00023136"/>
    </source>
</evidence>
<evidence type="ECO:0000313" key="6">
    <source>
        <dbReference type="EMBL" id="SFV56158.1"/>
    </source>
</evidence>
<dbReference type="InterPro" id="IPR016704">
    <property type="entry name" value="Conjugal_tfr_TrbD"/>
</dbReference>
<dbReference type="InterPro" id="IPR007792">
    <property type="entry name" value="T4SS_VirB3/TrbD/AvhB"/>
</dbReference>
<keyword evidence="3 5" id="KW-1133">Transmembrane helix</keyword>
<dbReference type="Pfam" id="PF05101">
    <property type="entry name" value="VirB3"/>
    <property type="match status" value="1"/>
</dbReference>
<gene>
    <name evidence="6" type="ORF">MNB_SV-14-1803</name>
</gene>
<comment type="subcellular location">
    <subcellularLocation>
        <location evidence="1">Membrane</location>
    </subcellularLocation>
</comment>
<dbReference type="GO" id="GO:0016020">
    <property type="term" value="C:membrane"/>
    <property type="evidence" value="ECO:0007669"/>
    <property type="project" value="UniProtKB-SubCell"/>
</dbReference>
<dbReference type="NCBIfam" id="NF010395">
    <property type="entry name" value="PRK13823.1"/>
    <property type="match status" value="1"/>
</dbReference>
<reference evidence="6" key="1">
    <citation type="submission" date="2016-10" db="EMBL/GenBank/DDBJ databases">
        <authorList>
            <person name="de Groot N.N."/>
        </authorList>
    </citation>
    <scope>NUCLEOTIDE SEQUENCE</scope>
</reference>